<comment type="subcellular location">
    <subcellularLocation>
        <location evidence="1">Membrane</location>
        <topology evidence="1">Multi-pass membrane protein</topology>
    </subcellularLocation>
</comment>
<dbReference type="PATRIC" id="fig|658445.3.peg.804"/>
<dbReference type="Pfam" id="PF03600">
    <property type="entry name" value="CitMHS"/>
    <property type="match status" value="1"/>
</dbReference>
<evidence type="ECO:0000256" key="2">
    <source>
        <dbReference type="ARBA" id="ARBA00022448"/>
    </source>
</evidence>
<evidence type="ECO:0000256" key="9">
    <source>
        <dbReference type="ARBA" id="ARBA00023201"/>
    </source>
</evidence>
<dbReference type="Proteomes" id="UP000032303">
    <property type="component" value="Chromosome 1"/>
</dbReference>
<dbReference type="OrthoDB" id="9772058at2"/>
<keyword evidence="8 11" id="KW-0472">Membrane</keyword>
<keyword evidence="15" id="KW-1185">Reference proteome</keyword>
<feature type="transmembrane region" description="Helical" evidence="11">
    <location>
        <begin position="349"/>
        <end position="370"/>
    </location>
</feature>
<feature type="transmembrane region" description="Helical" evidence="11">
    <location>
        <begin position="65"/>
        <end position="81"/>
    </location>
</feature>
<organism evidence="14 15">
    <name type="scientific">Photobacterium gaetbulicola Gung47</name>
    <dbReference type="NCBI Taxonomy" id="658445"/>
    <lineage>
        <taxon>Bacteria</taxon>
        <taxon>Pseudomonadati</taxon>
        <taxon>Pseudomonadota</taxon>
        <taxon>Gammaproteobacteria</taxon>
        <taxon>Vibrionales</taxon>
        <taxon>Vibrionaceae</taxon>
        <taxon>Photobacterium</taxon>
    </lineage>
</organism>
<keyword evidence="4 11" id="KW-0812">Transmembrane</keyword>
<feature type="transmembrane region" description="Helical" evidence="11">
    <location>
        <begin position="187"/>
        <end position="210"/>
    </location>
</feature>
<feature type="transmembrane region" description="Helical" evidence="11">
    <location>
        <begin position="138"/>
        <end position="156"/>
    </location>
</feature>
<evidence type="ECO:0000259" key="13">
    <source>
        <dbReference type="Pfam" id="PF03600"/>
    </source>
</evidence>
<evidence type="ECO:0000256" key="10">
    <source>
        <dbReference type="ARBA" id="ARBA00025753"/>
    </source>
</evidence>
<feature type="transmembrane region" description="Helical" evidence="11">
    <location>
        <begin position="222"/>
        <end position="241"/>
    </location>
</feature>
<feature type="signal peptide" evidence="12">
    <location>
        <begin position="1"/>
        <end position="25"/>
    </location>
</feature>
<protein>
    <submittedName>
        <fullName evidence="14">Citrate transporter</fullName>
    </submittedName>
</protein>
<feature type="transmembrane region" description="Helical" evidence="11">
    <location>
        <begin position="285"/>
        <end position="302"/>
    </location>
</feature>
<evidence type="ECO:0000256" key="3">
    <source>
        <dbReference type="ARBA" id="ARBA00022449"/>
    </source>
</evidence>
<feature type="chain" id="PRO_5002184463" evidence="12">
    <location>
        <begin position="26"/>
        <end position="479"/>
    </location>
</feature>
<feature type="transmembrane region" description="Helical" evidence="11">
    <location>
        <begin position="162"/>
        <end position="180"/>
    </location>
</feature>
<dbReference type="GO" id="GO:0016020">
    <property type="term" value="C:membrane"/>
    <property type="evidence" value="ECO:0007669"/>
    <property type="project" value="UniProtKB-SubCell"/>
</dbReference>
<gene>
    <name evidence="14" type="ORF">H744_1c0739</name>
</gene>
<feature type="transmembrane region" description="Helical" evidence="11">
    <location>
        <begin position="456"/>
        <end position="474"/>
    </location>
</feature>
<keyword evidence="2" id="KW-0813">Transport</keyword>
<feature type="domain" description="Citrate transporter-like" evidence="13">
    <location>
        <begin position="64"/>
        <end position="424"/>
    </location>
</feature>
<name>A0A0C5WL32_9GAMM</name>
<evidence type="ECO:0000256" key="4">
    <source>
        <dbReference type="ARBA" id="ARBA00022692"/>
    </source>
</evidence>
<proteinExistence type="inferred from homology"/>
<dbReference type="InterPro" id="IPR045016">
    <property type="entry name" value="NhaD-like"/>
</dbReference>
<keyword evidence="7" id="KW-0406">Ion transport</keyword>
<evidence type="ECO:0000256" key="12">
    <source>
        <dbReference type="SAM" id="SignalP"/>
    </source>
</evidence>
<dbReference type="InterPro" id="IPR004680">
    <property type="entry name" value="Cit_transptr-like_dom"/>
</dbReference>
<feature type="transmembrane region" description="Helical" evidence="11">
    <location>
        <begin position="35"/>
        <end position="53"/>
    </location>
</feature>
<evidence type="ECO:0000313" key="15">
    <source>
        <dbReference type="Proteomes" id="UP000032303"/>
    </source>
</evidence>
<evidence type="ECO:0000256" key="5">
    <source>
        <dbReference type="ARBA" id="ARBA00022989"/>
    </source>
</evidence>
<comment type="similarity">
    <text evidence="10">Belongs to the NhaD Na(+)/H(+) (TC 2.A.62) antiporter family.</text>
</comment>
<dbReference type="STRING" id="658445.H744_1c0739"/>
<feature type="transmembrane region" description="Helical" evidence="11">
    <location>
        <begin position="101"/>
        <end position="117"/>
    </location>
</feature>
<dbReference type="NCBIfam" id="NF038006">
    <property type="entry name" value="NhaD_1"/>
    <property type="match status" value="1"/>
</dbReference>
<sequence>MKLLRVSMMLGATVTALLAGGSAFAAVPGADLTQSTVGYASLLIFGLAYCLVMGEEYLQLRKSKPVLLAAGLIWLMIGFVYQQQGQIELAKAALEHNLLEYAELLLFLLVAMTYISAMEERRLFDALQAWMVSKGFNFRSLFWLTGFLSFMISPIADNLTTALLMCAVVMKVGGSNLRFINIACINIVVAANAGGAFSPFGDITTLMVWQAGLVTFTQFIDLFIPSLVNYLVPAFIMSLFVPKTRPNTTSEYVELKRGARRIVLLFILTIATAVGFHAWVHFPPVIGMMMGLAYLQFFGFFLRKTLKRSLEKKTALAIANQDEEALKRIGSVVPFDVFKRVSHAEWDTLLFFYGVVMCVGGLSLLGYLGMVSEVMYSQWNPVWANIMVGILSAIVDNIPVMFAVLTMQPELSLGNWLLVTLTAGVGGSLLSIGSAAGVALMGAAHGKYTFFGHLRWMPVIALGYVASIICHLLLNNHLF</sequence>
<keyword evidence="5 11" id="KW-1133">Transmembrane helix</keyword>
<keyword evidence="12" id="KW-0732">Signal</keyword>
<dbReference type="EMBL" id="CP005973">
    <property type="protein sequence ID" value="AJR05764.1"/>
    <property type="molecule type" value="Genomic_DNA"/>
</dbReference>
<evidence type="ECO:0000256" key="7">
    <source>
        <dbReference type="ARBA" id="ARBA00023065"/>
    </source>
</evidence>
<keyword evidence="9" id="KW-0739">Sodium transport</keyword>
<feature type="transmembrane region" description="Helical" evidence="11">
    <location>
        <begin position="262"/>
        <end position="279"/>
    </location>
</feature>
<reference evidence="14 15" key="1">
    <citation type="submission" date="2013-05" db="EMBL/GenBank/DDBJ databases">
        <title>Complete genome sequence of the lipase-producing bacterium Photobacterium gaetbulicola Gung47.</title>
        <authorList>
            <person name="Kim Y.-O."/>
        </authorList>
    </citation>
    <scope>NUCLEOTIDE SEQUENCE [LARGE SCALE GENOMIC DNA]</scope>
    <source>
        <strain evidence="14 15">Gung47</strain>
    </source>
</reference>
<dbReference type="GO" id="GO:0006814">
    <property type="term" value="P:sodium ion transport"/>
    <property type="evidence" value="ECO:0007669"/>
    <property type="project" value="UniProtKB-KW"/>
</dbReference>
<dbReference type="GO" id="GO:0015297">
    <property type="term" value="F:antiporter activity"/>
    <property type="evidence" value="ECO:0007669"/>
    <property type="project" value="UniProtKB-KW"/>
</dbReference>
<dbReference type="KEGG" id="pgb:H744_1c0739"/>
<dbReference type="PANTHER" id="PTHR43269:SF2">
    <property type="entry name" value="SODIUM_PROTON ANTIPORTER 1-RELATED"/>
    <property type="match status" value="1"/>
</dbReference>
<keyword evidence="3" id="KW-0050">Antiport</keyword>
<feature type="transmembrane region" description="Helical" evidence="11">
    <location>
        <begin position="382"/>
        <end position="405"/>
    </location>
</feature>
<evidence type="ECO:0000256" key="11">
    <source>
        <dbReference type="SAM" id="Phobius"/>
    </source>
</evidence>
<dbReference type="AlphaFoldDB" id="A0A0C5WL32"/>
<dbReference type="PANTHER" id="PTHR43269">
    <property type="entry name" value="SODIUM/PROTON ANTIPORTER 1-RELATED"/>
    <property type="match status" value="1"/>
</dbReference>
<evidence type="ECO:0000313" key="14">
    <source>
        <dbReference type="EMBL" id="AJR05764.1"/>
    </source>
</evidence>
<accession>A0A0C5WL32</accession>
<dbReference type="HOGENOM" id="CLU_029697_1_0_6"/>
<evidence type="ECO:0000256" key="6">
    <source>
        <dbReference type="ARBA" id="ARBA00023053"/>
    </source>
</evidence>
<keyword evidence="6" id="KW-0915">Sodium</keyword>
<feature type="transmembrane region" description="Helical" evidence="11">
    <location>
        <begin position="417"/>
        <end position="444"/>
    </location>
</feature>
<evidence type="ECO:0000256" key="1">
    <source>
        <dbReference type="ARBA" id="ARBA00004141"/>
    </source>
</evidence>
<evidence type="ECO:0000256" key="8">
    <source>
        <dbReference type="ARBA" id="ARBA00023136"/>
    </source>
</evidence>